<dbReference type="PANTHER" id="PTHR21310">
    <property type="entry name" value="AMINOGLYCOSIDE PHOSPHOTRANSFERASE-RELATED-RELATED"/>
    <property type="match status" value="1"/>
</dbReference>
<evidence type="ECO:0000313" key="2">
    <source>
        <dbReference type="EMBL" id="GGA51274.1"/>
    </source>
</evidence>
<sequence>MKKPDIDDADIAKFLSDIFTDIRRTTPVFEGMESKALAFRDGHDDYVLRINRGNEGFLKDAYAHTHFASEHLPIPEVIRIGEFDKGFAYCISRRAPGRTLQDFPEEELSRLVQPVAATMRQIANADISNMRGYGPFGSDGVGRYESWRAFLVGIADPSHRDWSKFDGAIDRQRLSTYLRLLLRWAEHCPETRSLVHADFGSNNVLAAKGEITAVIDWSEAMIGDPLYDVANIFFWRSWLPCMEHQANYLQQQSRALASSTALRCYQLHIGLHHLHECLVAGLTDDVAWTIARCEQLVQEAD</sequence>
<protein>
    <recommendedName>
        <fullName evidence="1">Aminoglycoside phosphotransferase domain-containing protein</fullName>
    </recommendedName>
</protein>
<organism evidence="2 3">
    <name type="scientific">Nitratireductor aestuarii</name>
    <dbReference type="NCBI Taxonomy" id="1735103"/>
    <lineage>
        <taxon>Bacteria</taxon>
        <taxon>Pseudomonadati</taxon>
        <taxon>Pseudomonadota</taxon>
        <taxon>Alphaproteobacteria</taxon>
        <taxon>Hyphomicrobiales</taxon>
        <taxon>Phyllobacteriaceae</taxon>
        <taxon>Nitratireductor</taxon>
    </lineage>
</organism>
<dbReference type="RefSeq" id="WP_188718949.1">
    <property type="nucleotide sequence ID" value="NZ_BMIF01000001.1"/>
</dbReference>
<evidence type="ECO:0000259" key="1">
    <source>
        <dbReference type="Pfam" id="PF01636"/>
    </source>
</evidence>
<dbReference type="InterPro" id="IPR051678">
    <property type="entry name" value="AGP_Transferase"/>
</dbReference>
<keyword evidence="3" id="KW-1185">Reference proteome</keyword>
<reference evidence="2" key="2">
    <citation type="submission" date="2020-09" db="EMBL/GenBank/DDBJ databases">
        <authorList>
            <person name="Sun Q."/>
            <person name="Zhou Y."/>
        </authorList>
    </citation>
    <scope>NUCLEOTIDE SEQUENCE</scope>
    <source>
        <strain evidence="2">CGMCC 1.15320</strain>
    </source>
</reference>
<accession>A0A916VXX6</accession>
<dbReference type="Pfam" id="PF01636">
    <property type="entry name" value="APH"/>
    <property type="match status" value="1"/>
</dbReference>
<name>A0A916VXX6_9HYPH</name>
<dbReference type="Proteomes" id="UP000636264">
    <property type="component" value="Unassembled WGS sequence"/>
</dbReference>
<dbReference type="InterPro" id="IPR011009">
    <property type="entry name" value="Kinase-like_dom_sf"/>
</dbReference>
<dbReference type="EMBL" id="BMIF01000001">
    <property type="protein sequence ID" value="GGA51274.1"/>
    <property type="molecule type" value="Genomic_DNA"/>
</dbReference>
<dbReference type="InterPro" id="IPR002575">
    <property type="entry name" value="Aminoglycoside_PTrfase"/>
</dbReference>
<feature type="domain" description="Aminoglycoside phosphotransferase" evidence="1">
    <location>
        <begin position="30"/>
        <end position="256"/>
    </location>
</feature>
<dbReference type="PANTHER" id="PTHR21310:SF15">
    <property type="entry name" value="AMINOGLYCOSIDE PHOSPHOTRANSFERASE DOMAIN-CONTAINING PROTEIN"/>
    <property type="match status" value="1"/>
</dbReference>
<proteinExistence type="predicted"/>
<comment type="caution">
    <text evidence="2">The sequence shown here is derived from an EMBL/GenBank/DDBJ whole genome shotgun (WGS) entry which is preliminary data.</text>
</comment>
<gene>
    <name evidence="2" type="ORF">GCM10011385_00670</name>
</gene>
<dbReference type="SUPFAM" id="SSF56112">
    <property type="entry name" value="Protein kinase-like (PK-like)"/>
    <property type="match status" value="1"/>
</dbReference>
<dbReference type="Gene3D" id="3.30.200.150">
    <property type="match status" value="1"/>
</dbReference>
<reference evidence="2" key="1">
    <citation type="journal article" date="2014" name="Int. J. Syst. Evol. Microbiol.">
        <title>Complete genome sequence of Corynebacterium casei LMG S-19264T (=DSM 44701T), isolated from a smear-ripened cheese.</title>
        <authorList>
            <consortium name="US DOE Joint Genome Institute (JGI-PGF)"/>
            <person name="Walter F."/>
            <person name="Albersmeier A."/>
            <person name="Kalinowski J."/>
            <person name="Ruckert C."/>
        </authorList>
    </citation>
    <scope>NUCLEOTIDE SEQUENCE</scope>
    <source>
        <strain evidence="2">CGMCC 1.15320</strain>
    </source>
</reference>
<dbReference type="AlphaFoldDB" id="A0A916VXX6"/>
<evidence type="ECO:0000313" key="3">
    <source>
        <dbReference type="Proteomes" id="UP000636264"/>
    </source>
</evidence>
<dbReference type="Gene3D" id="3.90.1200.10">
    <property type="match status" value="1"/>
</dbReference>